<dbReference type="InterPro" id="IPR017850">
    <property type="entry name" value="Alkaline_phosphatase_core_sf"/>
</dbReference>
<dbReference type="Proteomes" id="UP001596113">
    <property type="component" value="Unassembled WGS sequence"/>
</dbReference>
<dbReference type="PANTHER" id="PTHR31956">
    <property type="entry name" value="NON-SPECIFIC PHOSPHOLIPASE C4-RELATED"/>
    <property type="match status" value="1"/>
</dbReference>
<keyword evidence="1" id="KW-0378">Hydrolase</keyword>
<organism evidence="3 4">
    <name type="scientific">Cohnella soli</name>
    <dbReference type="NCBI Taxonomy" id="425005"/>
    <lineage>
        <taxon>Bacteria</taxon>
        <taxon>Bacillati</taxon>
        <taxon>Bacillota</taxon>
        <taxon>Bacilli</taxon>
        <taxon>Bacillales</taxon>
        <taxon>Paenibacillaceae</taxon>
        <taxon>Cohnella</taxon>
    </lineage>
</organism>
<feature type="signal peptide" evidence="2">
    <location>
        <begin position="1"/>
        <end position="22"/>
    </location>
</feature>
<name>A0ABW0HY69_9BACL</name>
<evidence type="ECO:0000256" key="1">
    <source>
        <dbReference type="ARBA" id="ARBA00022801"/>
    </source>
</evidence>
<keyword evidence="4" id="KW-1185">Reference proteome</keyword>
<dbReference type="InterPro" id="IPR007312">
    <property type="entry name" value="Phosphoesterase"/>
</dbReference>
<dbReference type="EMBL" id="JBHSMI010000052">
    <property type="protein sequence ID" value="MFC5406196.1"/>
    <property type="molecule type" value="Genomic_DNA"/>
</dbReference>
<dbReference type="PANTHER" id="PTHR31956:SF1">
    <property type="entry name" value="NON-SPECIFIC PHOSPHOLIPASE C1"/>
    <property type="match status" value="1"/>
</dbReference>
<keyword evidence="2" id="KW-0732">Signal</keyword>
<dbReference type="SUPFAM" id="SSF53649">
    <property type="entry name" value="Alkaline phosphatase-like"/>
    <property type="match status" value="1"/>
</dbReference>
<gene>
    <name evidence="3" type="ORF">ACFPOF_25940</name>
</gene>
<evidence type="ECO:0000313" key="3">
    <source>
        <dbReference type="EMBL" id="MFC5406196.1"/>
    </source>
</evidence>
<sequence length="293" mass="32958">MLRKKKLLISLLLMLTPLAVSGFPLPVDQQAVSAKLPSVSRPTVDHIVIVIEENHSLREISGNKSAPYMNQLMKQGANLVNHFAIEHPSQPNYLDLFSGSNQGVKDDKKTPTFKSDNLAAQLIKRGLTFGGYSEGLPKVGYTGPFDLKTNYARKHNPWVDFANVPSSVNMPFTSFPKDYAQLPTVSFVIPNMDHDIHDGTIKEADDWLKQHLSGYVEWAQTNNSLFILTWDEDDRSQKNKIPTTFVGPMVKIGDYKQQSNHFDVLRTIEELYDLPPLGHAKQAKFLPIFNPVN</sequence>
<dbReference type="Gene3D" id="3.40.720.10">
    <property type="entry name" value="Alkaline Phosphatase, subunit A"/>
    <property type="match status" value="1"/>
</dbReference>
<proteinExistence type="predicted"/>
<evidence type="ECO:0000313" key="4">
    <source>
        <dbReference type="Proteomes" id="UP001596113"/>
    </source>
</evidence>
<accession>A0ABW0HY69</accession>
<dbReference type="RefSeq" id="WP_378138169.1">
    <property type="nucleotide sequence ID" value="NZ_JBHSMI010000052.1"/>
</dbReference>
<evidence type="ECO:0000256" key="2">
    <source>
        <dbReference type="SAM" id="SignalP"/>
    </source>
</evidence>
<reference evidence="4" key="1">
    <citation type="journal article" date="2019" name="Int. J. Syst. Evol. Microbiol.">
        <title>The Global Catalogue of Microorganisms (GCM) 10K type strain sequencing project: providing services to taxonomists for standard genome sequencing and annotation.</title>
        <authorList>
            <consortium name="The Broad Institute Genomics Platform"/>
            <consortium name="The Broad Institute Genome Sequencing Center for Infectious Disease"/>
            <person name="Wu L."/>
            <person name="Ma J."/>
        </authorList>
    </citation>
    <scope>NUCLEOTIDE SEQUENCE [LARGE SCALE GENOMIC DNA]</scope>
    <source>
        <strain evidence="4">CGMCC 1.18575</strain>
    </source>
</reference>
<dbReference type="Pfam" id="PF04185">
    <property type="entry name" value="Phosphoesterase"/>
    <property type="match status" value="1"/>
</dbReference>
<protein>
    <submittedName>
        <fullName evidence="3">Alkaline phosphatase family protein</fullName>
    </submittedName>
</protein>
<comment type="caution">
    <text evidence="3">The sequence shown here is derived from an EMBL/GenBank/DDBJ whole genome shotgun (WGS) entry which is preliminary data.</text>
</comment>
<feature type="chain" id="PRO_5046792393" evidence="2">
    <location>
        <begin position="23"/>
        <end position="293"/>
    </location>
</feature>